<dbReference type="Pfam" id="PF17919">
    <property type="entry name" value="RT_RNaseH_2"/>
    <property type="match status" value="1"/>
</dbReference>
<dbReference type="RefSeq" id="XP_060672687.1">
    <property type="nucleotide sequence ID" value="XM_060816704.1"/>
</dbReference>
<protein>
    <submittedName>
        <fullName evidence="3">Uncharacterized protein LOC132803511</fullName>
    </submittedName>
</protein>
<evidence type="ECO:0000313" key="2">
    <source>
        <dbReference type="Proteomes" id="UP001652623"/>
    </source>
</evidence>
<dbReference type="Gene3D" id="3.10.10.10">
    <property type="entry name" value="HIV Type 1 Reverse Transcriptase, subunit A, domain 1"/>
    <property type="match status" value="1"/>
</dbReference>
<dbReference type="Gene3D" id="3.30.420.10">
    <property type="entry name" value="Ribonuclease H-like superfamily/Ribonuclease H"/>
    <property type="match status" value="1"/>
</dbReference>
<dbReference type="InterPro" id="IPR000477">
    <property type="entry name" value="RT_dom"/>
</dbReference>
<sequence length="745" mass="85685">MSHLNPYNVGWIKKGIETEVTKLCKVHFNIRKHYADGVICDVVDMDACPILLGRPWQFDNSVMYDGRKNTHSFQWNWKKIVLLPSKPQHDPTFLPTHGVPPEPTSERDLQLSQPIEQLLEEFFDIYPSELPDSLPPMRDIQHAIDLLPGAKLPNLPHYRMPPKEAQILQQMIEDLLKKNLIRESLRPCVVPALIVPKKNGEWRMCIDSRPLIGIYVVVYFDDILVYSHSTEAHIHHVQQVFEILKANNLFLNLKKCSFVSSELLFLGFIVGKHGIKADPSKVAAIRNWTPSSVTKQQSFETLKQRLTEAPVLALPDFDKVFEVKMDASSTGIGVVLMQEQCIIEFFSEILCLARQMWSAYEQELYAIVRALKHWEHYLVQWEFVLHSGKHNRVTDALSCKVNLLNKLQLEVVGFFALQDQYPDDPDFRNIWHKCRLQEAAGDFHIHDGYLFKGLQLCIPRTSLHFKLIKDLHGGGLAAHIGRDKTISLLEERLLILQRKVDSILVVVNRFSKMAHFLLCKKDVDVSYVANLFFQEIVRLHGIQKSITSDRDVKFLNHFWKTLWRKFDTVLQFSSAYHPQTDGQMEVVNRTLGSMLRSLAGDSPKQWDSYLAQVEFAYNSMINHSIGFSPFSIINLASTPFPPHKAVETLANRIQEVHARVIWNLNTSNACYKVAIDLHRCHKTFEVGDLVMVHLRKERFPAGTYNKLQAKRIDLFDYHPPDALAYSSPSSLVVELSRSGSEHDEF</sequence>
<dbReference type="SUPFAM" id="SSF56672">
    <property type="entry name" value="DNA/RNA polymerases"/>
    <property type="match status" value="1"/>
</dbReference>
<dbReference type="Proteomes" id="UP001652623">
    <property type="component" value="Chromosome 4"/>
</dbReference>
<gene>
    <name evidence="3" type="primary">LOC132803511</name>
</gene>
<dbReference type="InterPro" id="IPR043128">
    <property type="entry name" value="Rev_trsase/Diguanyl_cyclase"/>
</dbReference>
<dbReference type="SUPFAM" id="SSF53098">
    <property type="entry name" value="Ribonuclease H-like"/>
    <property type="match status" value="1"/>
</dbReference>
<dbReference type="PANTHER" id="PTHR35046">
    <property type="entry name" value="ZINC KNUCKLE (CCHC-TYPE) FAMILY PROTEIN"/>
    <property type="match status" value="1"/>
</dbReference>
<reference evidence="3" key="1">
    <citation type="submission" date="2025-08" db="UniProtKB">
        <authorList>
            <consortium name="RefSeq"/>
        </authorList>
    </citation>
    <scope>IDENTIFICATION</scope>
    <source>
        <tissue evidence="3">Seedling</tissue>
    </source>
</reference>
<dbReference type="InterPro" id="IPR012337">
    <property type="entry name" value="RNaseH-like_sf"/>
</dbReference>
<keyword evidence="2" id="KW-1185">Reference proteome</keyword>
<feature type="domain" description="Integrase catalytic" evidence="1">
    <location>
        <begin position="475"/>
        <end position="637"/>
    </location>
</feature>
<dbReference type="PROSITE" id="PS50994">
    <property type="entry name" value="INTEGRASE"/>
    <property type="match status" value="1"/>
</dbReference>
<dbReference type="Gene3D" id="3.30.70.270">
    <property type="match status" value="1"/>
</dbReference>
<name>A0ABM4A7I4_ZIZJJ</name>
<evidence type="ECO:0000259" key="1">
    <source>
        <dbReference type="PROSITE" id="PS50994"/>
    </source>
</evidence>
<dbReference type="InterPro" id="IPR043502">
    <property type="entry name" value="DNA/RNA_pol_sf"/>
</dbReference>
<dbReference type="InterPro" id="IPR001584">
    <property type="entry name" value="Integrase_cat-core"/>
</dbReference>
<dbReference type="Pfam" id="PF00078">
    <property type="entry name" value="RVT_1"/>
    <property type="match status" value="1"/>
</dbReference>
<dbReference type="InterPro" id="IPR036397">
    <property type="entry name" value="RNaseH_sf"/>
</dbReference>
<dbReference type="GeneID" id="132803511"/>
<proteinExistence type="predicted"/>
<dbReference type="PANTHER" id="PTHR35046:SF18">
    <property type="entry name" value="RNA-DIRECTED DNA POLYMERASE"/>
    <property type="match status" value="1"/>
</dbReference>
<evidence type="ECO:0000313" key="3">
    <source>
        <dbReference type="RefSeq" id="XP_060672687.1"/>
    </source>
</evidence>
<organism evidence="2 3">
    <name type="scientific">Ziziphus jujuba</name>
    <name type="common">Chinese jujube</name>
    <name type="synonym">Ziziphus sativa</name>
    <dbReference type="NCBI Taxonomy" id="326968"/>
    <lineage>
        <taxon>Eukaryota</taxon>
        <taxon>Viridiplantae</taxon>
        <taxon>Streptophyta</taxon>
        <taxon>Embryophyta</taxon>
        <taxon>Tracheophyta</taxon>
        <taxon>Spermatophyta</taxon>
        <taxon>Magnoliopsida</taxon>
        <taxon>eudicotyledons</taxon>
        <taxon>Gunneridae</taxon>
        <taxon>Pentapetalae</taxon>
        <taxon>rosids</taxon>
        <taxon>fabids</taxon>
        <taxon>Rosales</taxon>
        <taxon>Rhamnaceae</taxon>
        <taxon>Paliureae</taxon>
        <taxon>Ziziphus</taxon>
    </lineage>
</organism>
<accession>A0ABM4A7I4</accession>
<dbReference type="InterPro" id="IPR041577">
    <property type="entry name" value="RT_RNaseH_2"/>
</dbReference>